<evidence type="ECO:0000313" key="1">
    <source>
        <dbReference type="EMBL" id="GAI34562.1"/>
    </source>
</evidence>
<proteinExistence type="predicted"/>
<organism evidence="1">
    <name type="scientific">marine sediment metagenome</name>
    <dbReference type="NCBI Taxonomy" id="412755"/>
    <lineage>
        <taxon>unclassified sequences</taxon>
        <taxon>metagenomes</taxon>
        <taxon>ecological metagenomes</taxon>
    </lineage>
</organism>
<dbReference type="AlphaFoldDB" id="X1MSD2"/>
<gene>
    <name evidence="1" type="ORF">S06H3_47493</name>
</gene>
<protein>
    <submittedName>
        <fullName evidence="1">Uncharacterized protein</fullName>
    </submittedName>
</protein>
<feature type="non-terminal residue" evidence="1">
    <location>
        <position position="1"/>
    </location>
</feature>
<accession>X1MSD2</accession>
<name>X1MSD2_9ZZZZ</name>
<comment type="caution">
    <text evidence="1">The sequence shown here is derived from an EMBL/GenBank/DDBJ whole genome shotgun (WGS) entry which is preliminary data.</text>
</comment>
<reference evidence="1" key="1">
    <citation type="journal article" date="2014" name="Front. Microbiol.">
        <title>High frequency of phylogenetically diverse reductive dehalogenase-homologous genes in deep subseafloor sedimentary metagenomes.</title>
        <authorList>
            <person name="Kawai M."/>
            <person name="Futagami T."/>
            <person name="Toyoda A."/>
            <person name="Takaki Y."/>
            <person name="Nishi S."/>
            <person name="Hori S."/>
            <person name="Arai W."/>
            <person name="Tsubouchi T."/>
            <person name="Morono Y."/>
            <person name="Uchiyama I."/>
            <person name="Ito T."/>
            <person name="Fujiyama A."/>
            <person name="Inagaki F."/>
            <person name="Takami H."/>
        </authorList>
    </citation>
    <scope>NUCLEOTIDE SEQUENCE</scope>
    <source>
        <strain evidence="1">Expedition CK06-06</strain>
    </source>
</reference>
<sequence length="148" mass="17494">NTTNQGFTREQIERMIDVRLKEIKVISEDIYSSRSLLKENETIDEILRFINITGTGTVYQLLIESPSTDFEVYIVIDDSIIFDKSYTWFSDYTEELQTVSAYLRAGKYYLSIRELPFQERLNVNIKVNTSITFDQILIRYIIRDETHI</sequence>
<dbReference type="EMBL" id="BARV01029835">
    <property type="protein sequence ID" value="GAI34562.1"/>
    <property type="molecule type" value="Genomic_DNA"/>
</dbReference>